<comment type="caution">
    <text evidence="1">The sequence shown here is derived from an EMBL/GenBank/DDBJ whole genome shotgun (WGS) entry which is preliminary data.</text>
</comment>
<dbReference type="Pfam" id="PF13692">
    <property type="entry name" value="Glyco_trans_1_4"/>
    <property type="match status" value="1"/>
</dbReference>
<sequence>MKVALFTPMPPERSGIADYSALLLPALRERCDVVVAKRGGKRAPRGTDLCVYHVGNNPDAHGWIVEALRRTPGVVVLHDFVLHHLVAGLTIGRRDGHGYLDAMEREGGVVGRLLGHAVLDKRIPPLWENRPQDFHLAGEVLDLATGLIVHSRYVRDRAREAGYGGPAWVIPHPAFPVPGGPAATVAGEPLFGTFGNVNASKRVPQLLEAFSRVRRGRPRAGLLLVGAASPGFDLDRRLQRLGLDGGGIEREGFVDESRLWALMKAADVHVNLRSPTMGETSGTAIRALSLGKPLVVSDVGWFAELPDEVALKVPVGEREVEHLVVALELLASRPDVRDAMGAAAAELARREHDLDRVAELYVAALEQAAGGGAVADAVLGDVARAAAEVGIGADTPEAAEIARRLSEVELGR</sequence>
<keyword evidence="2" id="KW-1185">Reference proteome</keyword>
<dbReference type="AlphaFoldDB" id="A0A7M2YW44"/>
<dbReference type="EMBL" id="QQZY01000004">
    <property type="protein sequence ID" value="RDI74306.1"/>
    <property type="molecule type" value="Genomic_DNA"/>
</dbReference>
<dbReference type="PANTHER" id="PTHR12526">
    <property type="entry name" value="GLYCOSYLTRANSFERASE"/>
    <property type="match status" value="1"/>
</dbReference>
<evidence type="ECO:0000313" key="2">
    <source>
        <dbReference type="Proteomes" id="UP000254134"/>
    </source>
</evidence>
<dbReference type="SUPFAM" id="SSF53756">
    <property type="entry name" value="UDP-Glycosyltransferase/glycogen phosphorylase"/>
    <property type="match status" value="1"/>
</dbReference>
<accession>A0A7M2YW44</accession>
<organism evidence="1 2">
    <name type="scientific">Gaiella occulta</name>
    <dbReference type="NCBI Taxonomy" id="1002870"/>
    <lineage>
        <taxon>Bacteria</taxon>
        <taxon>Bacillati</taxon>
        <taxon>Actinomycetota</taxon>
        <taxon>Thermoleophilia</taxon>
        <taxon>Gaiellales</taxon>
        <taxon>Gaiellaceae</taxon>
        <taxon>Gaiella</taxon>
    </lineage>
</organism>
<evidence type="ECO:0000313" key="1">
    <source>
        <dbReference type="EMBL" id="RDI74306.1"/>
    </source>
</evidence>
<protein>
    <submittedName>
        <fullName evidence="1">Glycosyl transferases group 1</fullName>
    </submittedName>
</protein>
<keyword evidence="1" id="KW-0808">Transferase</keyword>
<reference evidence="2" key="2">
    <citation type="journal article" date="2019" name="MicrobiologyOpen">
        <title>High-quality draft genome sequence of Gaiella occulta isolated from a 150 meter deep mineral water borehole and comparison with the genome sequences of other deep-branching lineages of the phylum Actinobacteria.</title>
        <authorList>
            <person name="Severino R."/>
            <person name="Froufe H.J.C."/>
            <person name="Barroso C."/>
            <person name="Albuquerque L."/>
            <person name="Lobo-da-Cunha A."/>
            <person name="da Costa M.S."/>
            <person name="Egas C."/>
        </authorList>
    </citation>
    <scope>NUCLEOTIDE SEQUENCE [LARGE SCALE GENOMIC DNA]</scope>
    <source>
        <strain evidence="2">F2-233</strain>
    </source>
</reference>
<dbReference type="CDD" id="cd03801">
    <property type="entry name" value="GT4_PimA-like"/>
    <property type="match status" value="1"/>
</dbReference>
<dbReference type="Proteomes" id="UP000254134">
    <property type="component" value="Unassembled WGS sequence"/>
</dbReference>
<dbReference type="Gene3D" id="3.40.50.2000">
    <property type="entry name" value="Glycogen Phosphorylase B"/>
    <property type="match status" value="1"/>
</dbReference>
<name>A0A7M2YW44_9ACTN</name>
<gene>
    <name evidence="1" type="ORF">Gocc_1882</name>
</gene>
<dbReference type="GO" id="GO:0016757">
    <property type="term" value="F:glycosyltransferase activity"/>
    <property type="evidence" value="ECO:0007669"/>
    <property type="project" value="TreeGrafter"/>
</dbReference>
<dbReference type="PANTHER" id="PTHR12526:SF636">
    <property type="entry name" value="BLL3647 PROTEIN"/>
    <property type="match status" value="1"/>
</dbReference>
<proteinExistence type="predicted"/>
<reference evidence="1 2" key="1">
    <citation type="submission" date="2018-07" db="EMBL/GenBank/DDBJ databases">
        <title>High-quality-draft genome sequence of Gaiella occulta.</title>
        <authorList>
            <person name="Severino R."/>
            <person name="Froufe H.J.C."/>
            <person name="Rainey F.A."/>
            <person name="Barroso C."/>
            <person name="Albuquerque L."/>
            <person name="Lobo-Da-Cunha A."/>
            <person name="Da Costa M.S."/>
            <person name="Egas C."/>
        </authorList>
    </citation>
    <scope>NUCLEOTIDE SEQUENCE [LARGE SCALE GENOMIC DNA]</scope>
    <source>
        <strain evidence="1 2">F2-233</strain>
    </source>
</reference>